<dbReference type="RefSeq" id="WP_196956964.1">
    <property type="nucleotide sequence ID" value="NZ_JADWYK010000018.1"/>
</dbReference>
<accession>A0ABS0L8R7</accession>
<feature type="signal peptide" evidence="1">
    <location>
        <begin position="1"/>
        <end position="21"/>
    </location>
</feature>
<gene>
    <name evidence="2" type="ORF">I5L79_20540</name>
</gene>
<keyword evidence="1" id="KW-0732">Signal</keyword>
<sequence>MKKATYLLALALLAAVPAALGQAPAYQPPMGYSFRDAEDYASYAPQVIEAANWLEATPLDQEPDMRRAVNRFLLQWVSGSPAVKVKLQTFVTELSRQEPNYMMLFLAGWARYQLQHPGEKDALTLNLAGLTPVLKMYQANPAQKNKVLDELLQEQANGTLQAWVQKRVLP</sequence>
<comment type="caution">
    <text evidence="2">The sequence shown here is derived from an EMBL/GenBank/DDBJ whole genome shotgun (WGS) entry which is preliminary data.</text>
</comment>
<feature type="chain" id="PRO_5045047602" evidence="1">
    <location>
        <begin position="22"/>
        <end position="170"/>
    </location>
</feature>
<keyword evidence="3" id="KW-1185">Reference proteome</keyword>
<organism evidence="2 3">
    <name type="scientific">Hymenobacter guriensis</name>
    <dbReference type="NCBI Taxonomy" id="2793065"/>
    <lineage>
        <taxon>Bacteria</taxon>
        <taxon>Pseudomonadati</taxon>
        <taxon>Bacteroidota</taxon>
        <taxon>Cytophagia</taxon>
        <taxon>Cytophagales</taxon>
        <taxon>Hymenobacteraceae</taxon>
        <taxon>Hymenobacter</taxon>
    </lineage>
</organism>
<evidence type="ECO:0000313" key="2">
    <source>
        <dbReference type="EMBL" id="MBG8555943.1"/>
    </source>
</evidence>
<proteinExistence type="predicted"/>
<evidence type="ECO:0000256" key="1">
    <source>
        <dbReference type="SAM" id="SignalP"/>
    </source>
</evidence>
<reference evidence="2 3" key="1">
    <citation type="submission" date="2020-11" db="EMBL/GenBank/DDBJ databases">
        <title>Hymenobacter sp.</title>
        <authorList>
            <person name="Kim M.K."/>
        </authorList>
    </citation>
    <scope>NUCLEOTIDE SEQUENCE [LARGE SCALE GENOMIC DNA]</scope>
    <source>
        <strain evidence="2 3">BT594</strain>
    </source>
</reference>
<evidence type="ECO:0000313" key="3">
    <source>
        <dbReference type="Proteomes" id="UP000601099"/>
    </source>
</evidence>
<dbReference type="Proteomes" id="UP000601099">
    <property type="component" value="Unassembled WGS sequence"/>
</dbReference>
<name>A0ABS0L8R7_9BACT</name>
<dbReference type="EMBL" id="JADWYK010000018">
    <property type="protein sequence ID" value="MBG8555943.1"/>
    <property type="molecule type" value="Genomic_DNA"/>
</dbReference>
<protein>
    <submittedName>
        <fullName evidence="2">Uncharacterized protein</fullName>
    </submittedName>
</protein>